<protein>
    <recommendedName>
        <fullName evidence="2">Periplasmic protein</fullName>
    </recommendedName>
</protein>
<accession>A0A650EJY3</accession>
<dbReference type="AlphaFoldDB" id="A0A650EJY3"/>
<gene>
    <name evidence="1" type="ORF">Helico4rc_0030</name>
</gene>
<organism evidence="1">
    <name type="scientific">uncultured Helicobacter sp</name>
    <dbReference type="NCBI Taxonomy" id="175537"/>
    <lineage>
        <taxon>Bacteria</taxon>
        <taxon>Pseudomonadati</taxon>
        <taxon>Campylobacterota</taxon>
        <taxon>Epsilonproteobacteria</taxon>
        <taxon>Campylobacterales</taxon>
        <taxon>Helicobacteraceae</taxon>
        <taxon>Helicobacter</taxon>
        <taxon>environmental samples</taxon>
    </lineage>
</organism>
<name>A0A650EJY3_9HELI</name>
<dbReference type="EMBL" id="MN577567">
    <property type="protein sequence ID" value="QGT49886.1"/>
    <property type="molecule type" value="Genomic_DNA"/>
</dbReference>
<evidence type="ECO:0008006" key="2">
    <source>
        <dbReference type="Google" id="ProtNLM"/>
    </source>
</evidence>
<evidence type="ECO:0000313" key="1">
    <source>
        <dbReference type="EMBL" id="QGT49886.1"/>
    </source>
</evidence>
<reference evidence="1" key="1">
    <citation type="journal article" date="2020" name="J. ISSAAS">
        <title>Lactobacilli and other gastrointestinal microbiota of Peromyscus leucopus, reservoir host for agents of Lyme disease and other zoonoses in North America.</title>
        <authorList>
            <person name="Milovic A."/>
            <person name="Bassam K."/>
            <person name="Shao H."/>
            <person name="Chatzistamou I."/>
            <person name="Tufts D.M."/>
            <person name="Diuk-Wasser M."/>
            <person name="Barbour A.G."/>
        </authorList>
    </citation>
    <scope>NUCLEOTIDE SEQUENCE</scope>
    <source>
        <strain evidence="1">LL4</strain>
    </source>
</reference>
<proteinExistence type="predicted"/>
<sequence>MVKKAAFAIVFLAVFGGAIYGILYFDKISVGPKIEIQPMNLSELGYQHEITQDEMWISSLSSQEDLPYAYPATELSVKFDFVDKDSAKAPIPSAISINDLDEYKFACVKQVLKENHIESAYYKSGDTLKLMVFLTDESMYKKLLEDLKYYHLSYSVQ</sequence>